<name>A0A510HHA8_9ACTN</name>
<dbReference type="SUPFAM" id="SSF52540">
    <property type="entry name" value="P-loop containing nucleoside triphosphate hydrolases"/>
    <property type="match status" value="1"/>
</dbReference>
<dbReference type="RefSeq" id="WP_143527356.1">
    <property type="nucleotide sequence ID" value="NZ_AP019791.1"/>
</dbReference>
<evidence type="ECO:0000256" key="1">
    <source>
        <dbReference type="ARBA" id="ARBA00007316"/>
    </source>
</evidence>
<dbReference type="InterPro" id="IPR027417">
    <property type="entry name" value="P-loop_NTPase"/>
</dbReference>
<evidence type="ECO:0000256" key="3">
    <source>
        <dbReference type="ARBA" id="ARBA00022679"/>
    </source>
</evidence>
<dbReference type="Pfam" id="PF13614">
    <property type="entry name" value="AAA_31"/>
    <property type="match status" value="1"/>
</dbReference>
<evidence type="ECO:0000256" key="5">
    <source>
        <dbReference type="ARBA" id="ARBA00022777"/>
    </source>
</evidence>
<comment type="catalytic activity">
    <reaction evidence="8">
        <text>L-tyrosyl-[protein] + ATP = O-phospho-L-tyrosyl-[protein] + ADP + H(+)</text>
        <dbReference type="Rhea" id="RHEA:10596"/>
        <dbReference type="Rhea" id="RHEA-COMP:10136"/>
        <dbReference type="Rhea" id="RHEA-COMP:20101"/>
        <dbReference type="ChEBI" id="CHEBI:15378"/>
        <dbReference type="ChEBI" id="CHEBI:30616"/>
        <dbReference type="ChEBI" id="CHEBI:46858"/>
        <dbReference type="ChEBI" id="CHEBI:61978"/>
        <dbReference type="ChEBI" id="CHEBI:456216"/>
        <dbReference type="EC" id="2.7.10.2"/>
    </reaction>
</comment>
<proteinExistence type="inferred from homology"/>
<evidence type="ECO:0000313" key="10">
    <source>
        <dbReference type="EMBL" id="BBL79339.1"/>
    </source>
</evidence>
<evidence type="ECO:0000256" key="8">
    <source>
        <dbReference type="ARBA" id="ARBA00051245"/>
    </source>
</evidence>
<sequence>MVRLNLKRRAREEQRNGDLSGRLITLHDPSNPASEAYRTLRTGLLYAVVDAPPRVISLTSPGPTEGKSTVCANLGVVLAQANKSTLLIDGDLRRPSLHAIFSLRNINGLVNAITGERGLQEVLSEPLPNLKVCPSGPVPPNPAELLSSNRFSALVEEARETFDYVLIDSPPVEPVADPLILATQADGVLVVLDGQRTRKGSLRKALHDLRSVKANVLGTVMNNFDGGRGGYAYHQGYTR</sequence>
<feature type="domain" description="AAA" evidence="9">
    <location>
        <begin position="65"/>
        <end position="213"/>
    </location>
</feature>
<organism evidence="10 11">
    <name type="scientific">Rubrobacter xylanophilus</name>
    <dbReference type="NCBI Taxonomy" id="49319"/>
    <lineage>
        <taxon>Bacteria</taxon>
        <taxon>Bacillati</taxon>
        <taxon>Actinomycetota</taxon>
        <taxon>Rubrobacteria</taxon>
        <taxon>Rubrobacterales</taxon>
        <taxon>Rubrobacteraceae</taxon>
        <taxon>Rubrobacter</taxon>
    </lineage>
</organism>
<keyword evidence="6" id="KW-0067">ATP-binding</keyword>
<dbReference type="InterPro" id="IPR025669">
    <property type="entry name" value="AAA_dom"/>
</dbReference>
<dbReference type="GO" id="GO:0005524">
    <property type="term" value="F:ATP binding"/>
    <property type="evidence" value="ECO:0007669"/>
    <property type="project" value="UniProtKB-KW"/>
</dbReference>
<dbReference type="OrthoDB" id="9812433at2"/>
<dbReference type="Proteomes" id="UP000318065">
    <property type="component" value="Chromosome"/>
</dbReference>
<evidence type="ECO:0000313" key="11">
    <source>
        <dbReference type="Proteomes" id="UP000318065"/>
    </source>
</evidence>
<evidence type="ECO:0000259" key="9">
    <source>
        <dbReference type="Pfam" id="PF13614"/>
    </source>
</evidence>
<dbReference type="PANTHER" id="PTHR32309:SF13">
    <property type="entry name" value="FERRIC ENTEROBACTIN TRANSPORT PROTEIN FEPE"/>
    <property type="match status" value="1"/>
</dbReference>
<evidence type="ECO:0000256" key="4">
    <source>
        <dbReference type="ARBA" id="ARBA00022741"/>
    </source>
</evidence>
<dbReference type="PANTHER" id="PTHR32309">
    <property type="entry name" value="TYROSINE-PROTEIN KINASE"/>
    <property type="match status" value="1"/>
</dbReference>
<comment type="similarity">
    <text evidence="1">Belongs to the CpsD/CapB family.</text>
</comment>
<evidence type="ECO:0000256" key="2">
    <source>
        <dbReference type="ARBA" id="ARBA00011903"/>
    </source>
</evidence>
<accession>A0A510HHA8</accession>
<keyword evidence="4" id="KW-0547">Nucleotide-binding</keyword>
<dbReference type="CDD" id="cd05387">
    <property type="entry name" value="BY-kinase"/>
    <property type="match status" value="1"/>
</dbReference>
<dbReference type="AlphaFoldDB" id="A0A510HHA8"/>
<protein>
    <recommendedName>
        <fullName evidence="2">non-specific protein-tyrosine kinase</fullName>
        <ecNumber evidence="2">2.7.10.2</ecNumber>
    </recommendedName>
</protein>
<dbReference type="InterPro" id="IPR050445">
    <property type="entry name" value="Bact_polysacc_biosynth/exp"/>
</dbReference>
<keyword evidence="11" id="KW-1185">Reference proteome</keyword>
<keyword evidence="7" id="KW-0829">Tyrosine-protein kinase</keyword>
<dbReference type="EMBL" id="AP019791">
    <property type="protein sequence ID" value="BBL79339.1"/>
    <property type="molecule type" value="Genomic_DNA"/>
</dbReference>
<dbReference type="GO" id="GO:0005886">
    <property type="term" value="C:plasma membrane"/>
    <property type="evidence" value="ECO:0007669"/>
    <property type="project" value="TreeGrafter"/>
</dbReference>
<dbReference type="InterPro" id="IPR005702">
    <property type="entry name" value="Wzc-like_C"/>
</dbReference>
<dbReference type="GO" id="GO:0004715">
    <property type="term" value="F:non-membrane spanning protein tyrosine kinase activity"/>
    <property type="evidence" value="ECO:0007669"/>
    <property type="project" value="UniProtKB-EC"/>
</dbReference>
<evidence type="ECO:0000256" key="7">
    <source>
        <dbReference type="ARBA" id="ARBA00023137"/>
    </source>
</evidence>
<keyword evidence="5 10" id="KW-0418">Kinase</keyword>
<dbReference type="NCBIfam" id="TIGR01007">
    <property type="entry name" value="eps_fam"/>
    <property type="match status" value="1"/>
</dbReference>
<dbReference type="EC" id="2.7.10.2" evidence="2"/>
<keyword evidence="3" id="KW-0808">Transferase</keyword>
<dbReference type="Gene3D" id="3.40.50.300">
    <property type="entry name" value="P-loop containing nucleotide triphosphate hydrolases"/>
    <property type="match status" value="1"/>
</dbReference>
<reference evidence="10" key="1">
    <citation type="journal article" date="2019" name="Microbiol. Resour. Announc.">
        <title>Complete Genome Sequence of Rubrobacter xylanophilus Strain AA3-22, Isolated from Arima Onsen in Japan.</title>
        <authorList>
            <person name="Tomariguchi N."/>
            <person name="Miyazaki K."/>
        </authorList>
    </citation>
    <scope>NUCLEOTIDE SEQUENCE [LARGE SCALE GENOMIC DNA]</scope>
    <source>
        <strain evidence="10">AA3-22</strain>
    </source>
</reference>
<gene>
    <name evidence="10" type="ORF">RxyAA322_11930</name>
</gene>
<evidence type="ECO:0000256" key="6">
    <source>
        <dbReference type="ARBA" id="ARBA00022840"/>
    </source>
</evidence>